<dbReference type="SMART" id="SM00822">
    <property type="entry name" value="PKS_KR"/>
    <property type="match status" value="1"/>
</dbReference>
<dbReference type="Proteomes" id="UP001157138">
    <property type="component" value="Unassembled WGS sequence"/>
</dbReference>
<dbReference type="PANTHER" id="PTHR44196">
    <property type="entry name" value="DEHYDROGENASE/REDUCTASE SDR FAMILY MEMBER 7B"/>
    <property type="match status" value="1"/>
</dbReference>
<dbReference type="PRINTS" id="PR00080">
    <property type="entry name" value="SDRFAMILY"/>
</dbReference>
<name>A0ABQ6EUR3_9VIBR</name>
<evidence type="ECO:0000313" key="5">
    <source>
        <dbReference type="EMBL" id="GLT16912.1"/>
    </source>
</evidence>
<dbReference type="Pfam" id="PF00106">
    <property type="entry name" value="adh_short"/>
    <property type="match status" value="1"/>
</dbReference>
<organism evidence="5 6">
    <name type="scientific">Vibrio zhanjiangensis</name>
    <dbReference type="NCBI Taxonomy" id="1046128"/>
    <lineage>
        <taxon>Bacteria</taxon>
        <taxon>Pseudomonadati</taxon>
        <taxon>Pseudomonadota</taxon>
        <taxon>Gammaproteobacteria</taxon>
        <taxon>Vibrionales</taxon>
        <taxon>Vibrionaceae</taxon>
        <taxon>Vibrio</taxon>
    </lineage>
</organism>
<protein>
    <submittedName>
        <fullName evidence="5">Short chain dehydrogenase</fullName>
    </submittedName>
</protein>
<evidence type="ECO:0000256" key="2">
    <source>
        <dbReference type="ARBA" id="ARBA00023002"/>
    </source>
</evidence>
<dbReference type="EMBL" id="BSPW01000014">
    <property type="protein sequence ID" value="GLT16912.1"/>
    <property type="molecule type" value="Genomic_DNA"/>
</dbReference>
<feature type="domain" description="Ketoreductase" evidence="4">
    <location>
        <begin position="6"/>
        <end position="183"/>
    </location>
</feature>
<accession>A0ABQ6EUR3</accession>
<proteinExistence type="inferred from homology"/>
<dbReference type="InterPro" id="IPR057326">
    <property type="entry name" value="KR_dom"/>
</dbReference>
<dbReference type="NCBIfam" id="NF006565">
    <property type="entry name" value="PRK09072.1"/>
    <property type="match status" value="1"/>
</dbReference>
<gene>
    <name evidence="5" type="ORF">GCM10007938_06890</name>
</gene>
<sequence>MKIDNSTIILTGATGGIGQAIAQALSKQGANLVLIGRNKKRLAALKQALPNQDKHAVIEADITSKEGLNAINEWVRSNTKINALINNAGSNDFSLLTDRRQAQITDEIQLNLIAPILLCQSSLSWLAQPGVILNIGSTFGSIGFPGYTSYCAAKAGLHRFTEALDRELYATGIRALYLAPRATETSLNSDAVNEMNRQLGNKTDSPQVVAKHVITMLEKEISAKWIGWPEKLFARINQLLPSLVSSAIRKQQDTIHQYINRVSH</sequence>
<comment type="caution">
    <text evidence="5">The sequence shown here is derived from an EMBL/GenBank/DDBJ whole genome shotgun (WGS) entry which is preliminary data.</text>
</comment>
<dbReference type="CDD" id="cd05233">
    <property type="entry name" value="SDR_c"/>
    <property type="match status" value="1"/>
</dbReference>
<dbReference type="RefSeq" id="WP_284190835.1">
    <property type="nucleotide sequence ID" value="NZ_BSPW01000014.1"/>
</dbReference>
<evidence type="ECO:0000256" key="3">
    <source>
        <dbReference type="RuleBase" id="RU000363"/>
    </source>
</evidence>
<dbReference type="InterPro" id="IPR036291">
    <property type="entry name" value="NAD(P)-bd_dom_sf"/>
</dbReference>
<dbReference type="PANTHER" id="PTHR44196:SF1">
    <property type="entry name" value="DEHYDROGENASE_REDUCTASE SDR FAMILY MEMBER 7B"/>
    <property type="match status" value="1"/>
</dbReference>
<dbReference type="SUPFAM" id="SSF51735">
    <property type="entry name" value="NAD(P)-binding Rossmann-fold domains"/>
    <property type="match status" value="1"/>
</dbReference>
<comment type="similarity">
    <text evidence="1 3">Belongs to the short-chain dehydrogenases/reductases (SDR) family.</text>
</comment>
<evidence type="ECO:0000256" key="1">
    <source>
        <dbReference type="ARBA" id="ARBA00006484"/>
    </source>
</evidence>
<keyword evidence="2" id="KW-0560">Oxidoreductase</keyword>
<dbReference type="PRINTS" id="PR00081">
    <property type="entry name" value="GDHRDH"/>
</dbReference>
<dbReference type="Gene3D" id="3.40.50.720">
    <property type="entry name" value="NAD(P)-binding Rossmann-like Domain"/>
    <property type="match status" value="1"/>
</dbReference>
<evidence type="ECO:0000259" key="4">
    <source>
        <dbReference type="SMART" id="SM00822"/>
    </source>
</evidence>
<dbReference type="InterPro" id="IPR002347">
    <property type="entry name" value="SDR_fam"/>
</dbReference>
<keyword evidence="6" id="KW-1185">Reference proteome</keyword>
<reference evidence="6" key="1">
    <citation type="journal article" date="2019" name="Int. J. Syst. Evol. Microbiol.">
        <title>The Global Catalogue of Microorganisms (GCM) 10K type strain sequencing project: providing services to taxonomists for standard genome sequencing and annotation.</title>
        <authorList>
            <consortium name="The Broad Institute Genomics Platform"/>
            <consortium name="The Broad Institute Genome Sequencing Center for Infectious Disease"/>
            <person name="Wu L."/>
            <person name="Ma J."/>
        </authorList>
    </citation>
    <scope>NUCLEOTIDE SEQUENCE [LARGE SCALE GENOMIC DNA]</scope>
    <source>
        <strain evidence="6">NBRC 108723</strain>
    </source>
</reference>
<evidence type="ECO:0000313" key="6">
    <source>
        <dbReference type="Proteomes" id="UP001157138"/>
    </source>
</evidence>